<gene>
    <name evidence="8" type="primary">phoU</name>
    <name evidence="8" type="ORF">B9G39_23295</name>
</gene>
<dbReference type="FunFam" id="1.20.58.220:FF:000002">
    <property type="entry name" value="Phosphate-specific transport system accessory protein PhoU"/>
    <property type="match status" value="1"/>
</dbReference>
<evidence type="ECO:0000313" key="8">
    <source>
        <dbReference type="EMBL" id="RDH46137.1"/>
    </source>
</evidence>
<dbReference type="GO" id="GO:0045936">
    <property type="term" value="P:negative regulation of phosphate metabolic process"/>
    <property type="evidence" value="ECO:0007669"/>
    <property type="project" value="InterPro"/>
</dbReference>
<keyword evidence="4 6" id="KW-0963">Cytoplasm</keyword>
<keyword evidence="9" id="KW-1185">Reference proteome</keyword>
<dbReference type="PANTHER" id="PTHR42930">
    <property type="entry name" value="PHOSPHATE-SPECIFIC TRANSPORT SYSTEM ACCESSORY PROTEIN PHOU"/>
    <property type="match status" value="1"/>
</dbReference>
<dbReference type="InterPro" id="IPR028366">
    <property type="entry name" value="PhoU"/>
</dbReference>
<evidence type="ECO:0000256" key="3">
    <source>
        <dbReference type="ARBA" id="ARBA00022448"/>
    </source>
</evidence>
<dbReference type="SUPFAM" id="SSF109755">
    <property type="entry name" value="PhoU-like"/>
    <property type="match status" value="1"/>
</dbReference>
<organism evidence="8 9">
    <name type="scientific">Zooshikella ganghwensis</name>
    <dbReference type="NCBI Taxonomy" id="202772"/>
    <lineage>
        <taxon>Bacteria</taxon>
        <taxon>Pseudomonadati</taxon>
        <taxon>Pseudomonadota</taxon>
        <taxon>Gammaproteobacteria</taxon>
        <taxon>Oceanospirillales</taxon>
        <taxon>Zooshikellaceae</taxon>
        <taxon>Zooshikella</taxon>
    </lineage>
</organism>
<comment type="subunit">
    <text evidence="6">Homodimer.</text>
</comment>
<evidence type="ECO:0000256" key="6">
    <source>
        <dbReference type="PIRNR" id="PIRNR003107"/>
    </source>
</evidence>
<feature type="domain" description="PhoU" evidence="7">
    <location>
        <begin position="132"/>
        <end position="216"/>
    </location>
</feature>
<dbReference type="Gene3D" id="1.20.58.220">
    <property type="entry name" value="Phosphate transport system protein phou homolog 2, domain 2"/>
    <property type="match status" value="2"/>
</dbReference>
<dbReference type="GO" id="GO:0006817">
    <property type="term" value="P:phosphate ion transport"/>
    <property type="evidence" value="ECO:0007669"/>
    <property type="project" value="UniProtKB-KW"/>
</dbReference>
<comment type="caution">
    <text evidence="8">The sequence shown here is derived from an EMBL/GenBank/DDBJ whole genome shotgun (WGS) entry which is preliminary data.</text>
</comment>
<dbReference type="EMBL" id="NDXW01000001">
    <property type="protein sequence ID" value="RDH46137.1"/>
    <property type="molecule type" value="Genomic_DNA"/>
</dbReference>
<dbReference type="InterPro" id="IPR038078">
    <property type="entry name" value="PhoU-like_sf"/>
</dbReference>
<keyword evidence="5 6" id="KW-0592">Phosphate transport</keyword>
<evidence type="ECO:0000256" key="5">
    <source>
        <dbReference type="ARBA" id="ARBA00022592"/>
    </source>
</evidence>
<dbReference type="RefSeq" id="WP_027709042.1">
    <property type="nucleotide sequence ID" value="NZ_JAEVHG010000023.1"/>
</dbReference>
<name>A0A4P9VTW7_9GAMM</name>
<sequence length="242" mass="27731">MDKNPDMYSQHISQQFNNELEEIKNQLLSMGGLVEKQVSDAMRALIDADSGLGKAVRRKDDDINQMELHIDEECTRILARRQPAAIDLRLVLACSKAATDLERVGDEAAKIARHAIKLTEEGEAPRGYIETRHIGSRVRRMIQDALTAFARFDPELAFRVAQEDKSVDLEYKTAMRELVTFMMEDPRSITRVLNIIWVLRSLERIGDHARNIAEHVIYLVKGQDVRYIGLKRMKEEVLKDNS</sequence>
<evidence type="ECO:0000256" key="4">
    <source>
        <dbReference type="ARBA" id="ARBA00022490"/>
    </source>
</evidence>
<dbReference type="Proteomes" id="UP000257039">
    <property type="component" value="Unassembled WGS sequence"/>
</dbReference>
<dbReference type="InterPro" id="IPR026022">
    <property type="entry name" value="PhoU_dom"/>
</dbReference>
<reference evidence="8 9" key="1">
    <citation type="submission" date="2017-04" db="EMBL/GenBank/DDBJ databases">
        <title>Draft genome sequence of Zooshikella ganghwensis VG4 isolated from Red Sea sediments.</title>
        <authorList>
            <person name="Rehman Z."/>
            <person name="Alam I."/>
            <person name="Kamau A."/>
            <person name="Bajic V."/>
            <person name="Leiknes T."/>
        </authorList>
    </citation>
    <scope>NUCLEOTIDE SEQUENCE [LARGE SCALE GENOMIC DNA]</scope>
    <source>
        <strain evidence="8 9">VG4</strain>
    </source>
</reference>
<dbReference type="AlphaFoldDB" id="A0A4P9VTW7"/>
<comment type="subcellular location">
    <subcellularLocation>
        <location evidence="1 6">Cytoplasm</location>
    </subcellularLocation>
</comment>
<dbReference type="FunFam" id="1.20.58.220:FF:000001">
    <property type="entry name" value="Phosphate-specific transport system accessory protein PhoU"/>
    <property type="match status" value="1"/>
</dbReference>
<evidence type="ECO:0000313" key="9">
    <source>
        <dbReference type="Proteomes" id="UP000257039"/>
    </source>
</evidence>
<protein>
    <recommendedName>
        <fullName evidence="6">Phosphate-specific transport system accessory protein PhoU</fullName>
    </recommendedName>
</protein>
<dbReference type="GO" id="GO:0030643">
    <property type="term" value="P:intracellular phosphate ion homeostasis"/>
    <property type="evidence" value="ECO:0007669"/>
    <property type="project" value="InterPro"/>
</dbReference>
<dbReference type="Pfam" id="PF01895">
    <property type="entry name" value="PhoU"/>
    <property type="match status" value="2"/>
</dbReference>
<comment type="function">
    <text evidence="6">Plays a role in the regulation of phosphate uptake.</text>
</comment>
<accession>A0A4P9VTW7</accession>
<comment type="similarity">
    <text evidence="2 6">Belongs to the PhoU family.</text>
</comment>
<dbReference type="GO" id="GO:0005737">
    <property type="term" value="C:cytoplasm"/>
    <property type="evidence" value="ECO:0007669"/>
    <property type="project" value="UniProtKB-SubCell"/>
</dbReference>
<feature type="domain" description="PhoU" evidence="7">
    <location>
        <begin position="28"/>
        <end position="113"/>
    </location>
</feature>
<dbReference type="PIRSF" id="PIRSF003107">
    <property type="entry name" value="PhoU"/>
    <property type="match status" value="1"/>
</dbReference>
<dbReference type="NCBIfam" id="TIGR02135">
    <property type="entry name" value="phoU_full"/>
    <property type="match status" value="1"/>
</dbReference>
<dbReference type="PANTHER" id="PTHR42930:SF3">
    <property type="entry name" value="PHOSPHATE-SPECIFIC TRANSPORT SYSTEM ACCESSORY PROTEIN PHOU"/>
    <property type="match status" value="1"/>
</dbReference>
<proteinExistence type="inferred from homology"/>
<evidence type="ECO:0000256" key="1">
    <source>
        <dbReference type="ARBA" id="ARBA00004496"/>
    </source>
</evidence>
<evidence type="ECO:0000259" key="7">
    <source>
        <dbReference type="Pfam" id="PF01895"/>
    </source>
</evidence>
<keyword evidence="3 6" id="KW-0813">Transport</keyword>
<evidence type="ECO:0000256" key="2">
    <source>
        <dbReference type="ARBA" id="ARBA00008107"/>
    </source>
</evidence>